<feature type="signal peptide" evidence="1">
    <location>
        <begin position="1"/>
        <end position="26"/>
    </location>
</feature>
<proteinExistence type="predicted"/>
<feature type="chain" id="PRO_5009582082" evidence="1">
    <location>
        <begin position="27"/>
        <end position="194"/>
    </location>
</feature>
<gene>
    <name evidence="2" type="ORF">A2677_00845</name>
</gene>
<keyword evidence="1" id="KW-0732">Signal</keyword>
<reference evidence="2 3" key="1">
    <citation type="journal article" date="2016" name="Nat. Commun.">
        <title>Thousands of microbial genomes shed light on interconnected biogeochemical processes in an aquifer system.</title>
        <authorList>
            <person name="Anantharaman K."/>
            <person name="Brown C.T."/>
            <person name="Hug L.A."/>
            <person name="Sharon I."/>
            <person name="Castelle C.J."/>
            <person name="Probst A.J."/>
            <person name="Thomas B.C."/>
            <person name="Singh A."/>
            <person name="Wilkins M.J."/>
            <person name="Karaoz U."/>
            <person name="Brodie E.L."/>
            <person name="Williams K.H."/>
            <person name="Hubbard S.S."/>
            <person name="Banfield J.F."/>
        </authorList>
    </citation>
    <scope>NUCLEOTIDE SEQUENCE [LARGE SCALE GENOMIC DNA]</scope>
</reference>
<name>A0A1G2BK00_9BACT</name>
<evidence type="ECO:0000313" key="2">
    <source>
        <dbReference type="EMBL" id="OGY89412.1"/>
    </source>
</evidence>
<organism evidence="2 3">
    <name type="scientific">Candidatus Komeilibacteria bacterium RIFCSPHIGHO2_01_FULL_52_14</name>
    <dbReference type="NCBI Taxonomy" id="1798549"/>
    <lineage>
        <taxon>Bacteria</taxon>
        <taxon>Candidatus Komeiliibacteriota</taxon>
    </lineage>
</organism>
<evidence type="ECO:0000313" key="3">
    <source>
        <dbReference type="Proteomes" id="UP000177817"/>
    </source>
</evidence>
<sequence>MRRFIGSIIAAFCLALFAGFTSVVLAGPPPQAQNDKAKVPEVKLLVPLDDYLPAAEFIRVNVRHPDTDEVIDSVWKFNSCAFGERSFRETCYRQMIRGVYVEVSPRHPNLNLATFAETMPIMFTGSSSVTEALVEVVTPDGLSPLDPSGGLLYTPERARRKPPGGNRGSCQTVVCTPDVCGTGGCKDACSNCLG</sequence>
<comment type="caution">
    <text evidence="2">The sequence shown here is derived from an EMBL/GenBank/DDBJ whole genome shotgun (WGS) entry which is preliminary data.</text>
</comment>
<evidence type="ECO:0000256" key="1">
    <source>
        <dbReference type="SAM" id="SignalP"/>
    </source>
</evidence>
<dbReference type="AlphaFoldDB" id="A0A1G2BK00"/>
<protein>
    <submittedName>
        <fullName evidence="2">Uncharacterized protein</fullName>
    </submittedName>
</protein>
<dbReference type="EMBL" id="MHKK01000035">
    <property type="protein sequence ID" value="OGY89412.1"/>
    <property type="molecule type" value="Genomic_DNA"/>
</dbReference>
<accession>A0A1G2BK00</accession>
<dbReference type="Proteomes" id="UP000177817">
    <property type="component" value="Unassembled WGS sequence"/>
</dbReference>